<dbReference type="PROSITE" id="PS51471">
    <property type="entry name" value="FE2OG_OXY"/>
    <property type="match status" value="2"/>
</dbReference>
<dbReference type="GO" id="GO:0046872">
    <property type="term" value="F:metal ion binding"/>
    <property type="evidence" value="ECO:0007669"/>
    <property type="project" value="UniProtKB-KW"/>
</dbReference>
<dbReference type="InterPro" id="IPR005123">
    <property type="entry name" value="Oxoglu/Fe-dep_dioxygenase_dom"/>
</dbReference>
<dbReference type="Proteomes" id="UP001206925">
    <property type="component" value="Unassembled WGS sequence"/>
</dbReference>
<evidence type="ECO:0000259" key="6">
    <source>
        <dbReference type="PROSITE" id="PS51471"/>
    </source>
</evidence>
<dbReference type="PANTHER" id="PTHR10209:SF884">
    <property type="entry name" value="1-AMINOCYCLOPROPANE-1-CARBOXYLATE OXIDASE HOMOLOG 1-LIKE"/>
    <property type="match status" value="1"/>
</dbReference>
<evidence type="ECO:0000256" key="3">
    <source>
        <dbReference type="ARBA" id="ARBA00022896"/>
    </source>
</evidence>
<keyword evidence="4" id="KW-0560">Oxidoreductase</keyword>
<accession>A0AAD5DE96</accession>
<keyword evidence="2" id="KW-0479">Metal-binding</keyword>
<evidence type="ECO:0000313" key="8">
    <source>
        <dbReference type="Proteomes" id="UP001206925"/>
    </source>
</evidence>
<evidence type="ECO:0000256" key="5">
    <source>
        <dbReference type="ARBA" id="ARBA00023004"/>
    </source>
</evidence>
<dbReference type="FunFam" id="2.60.120.330:FF:000005">
    <property type="entry name" value="1-aminocyclopropane-1-carboxylate oxidase homolog 1"/>
    <property type="match status" value="1"/>
</dbReference>
<dbReference type="GO" id="GO:0051213">
    <property type="term" value="F:dioxygenase activity"/>
    <property type="evidence" value="ECO:0007669"/>
    <property type="project" value="UniProtKB-ARBA"/>
</dbReference>
<evidence type="ECO:0000256" key="2">
    <source>
        <dbReference type="ARBA" id="ARBA00022723"/>
    </source>
</evidence>
<keyword evidence="8" id="KW-1185">Reference proteome</keyword>
<comment type="caution">
    <text evidence="7">The sequence shown here is derived from an EMBL/GenBank/DDBJ whole genome shotgun (WGS) entry which is preliminary data.</text>
</comment>
<dbReference type="Pfam" id="PF03171">
    <property type="entry name" value="2OG-FeII_Oxy"/>
    <property type="match status" value="2"/>
</dbReference>
<name>A0AAD5DE96_AMBAR</name>
<dbReference type="GO" id="GO:0031418">
    <property type="term" value="F:L-ascorbic acid binding"/>
    <property type="evidence" value="ECO:0007669"/>
    <property type="project" value="UniProtKB-KW"/>
</dbReference>
<dbReference type="PANTHER" id="PTHR10209">
    <property type="entry name" value="OXIDOREDUCTASE, 2OG-FE II OXYGENASE FAMILY PROTEIN"/>
    <property type="match status" value="1"/>
</dbReference>
<dbReference type="InterPro" id="IPR044861">
    <property type="entry name" value="IPNS-like_FE2OG_OXY"/>
</dbReference>
<dbReference type="AlphaFoldDB" id="A0AAD5DE96"/>
<comment type="similarity">
    <text evidence="1">Belongs to the iron/ascorbate-dependent oxidoreductase family.</text>
</comment>
<proteinExistence type="inferred from homology"/>
<dbReference type="FunFam" id="2.60.120.330:FF:000088">
    <property type="entry name" value="1-aminocyclopropane-1-carboxylate oxidase-like 9"/>
    <property type="match status" value="1"/>
</dbReference>
<evidence type="ECO:0000313" key="7">
    <source>
        <dbReference type="EMBL" id="KAI7757785.1"/>
    </source>
</evidence>
<reference evidence="7" key="1">
    <citation type="submission" date="2022-06" db="EMBL/GenBank/DDBJ databases">
        <title>Uncovering the hologenomic basis of an extraordinary plant invasion.</title>
        <authorList>
            <person name="Bieker V.C."/>
            <person name="Martin M.D."/>
            <person name="Gilbert T."/>
            <person name="Hodgins K."/>
            <person name="Battlay P."/>
            <person name="Petersen B."/>
            <person name="Wilson J."/>
        </authorList>
    </citation>
    <scope>NUCLEOTIDE SEQUENCE</scope>
    <source>
        <strain evidence="7">AA19_3_7</strain>
        <tissue evidence="7">Leaf</tissue>
    </source>
</reference>
<evidence type="ECO:0000256" key="1">
    <source>
        <dbReference type="ARBA" id="ARBA00008056"/>
    </source>
</evidence>
<dbReference type="InterPro" id="IPR026992">
    <property type="entry name" value="DIOX_N"/>
</dbReference>
<sequence>MSLNGTSASLIQPDYDRKGELQAFDETKTGVKGLVDAGITQVPRIFHLPTPENLNSQQPKLTLPTINLQGIDNDSTRRKEVIEQVKDALESWGFFQLVNHGIPVSVMDDMIKGVIDFHEQDTVVKKQWYTRGMRDKNRVEFNSNFDLYSAPVTSWRDSFYCTMAPNYPPQPHELPQPCRDILLEYTKQVMKLGVCLFELISEALGLDVNHLLDMGCADGLAVLGVNEDPIRRNEVITQVKDAMESWGFFQVMVNHGIPVSVLEEMMKGVMDFHEQETEVKKQWYTRDSSGKSRVVYNSNFDLYSAPVTNWRDSFYCTMVPNPPEPDELPPPCRKAELMAFDETKTGVKGLVDSGVTEVPPIFLLPTPEHLNSEHPDLTLPTIDLQGINEDPIRRKEVVEQVKDASETWGFFQIVNHGIPISVLDEIIKGMKDFHEQETEVKKQWYTREVSGKTRVVYNSNFDLYTGPVTNWRDTVYVNMVPNPPKPHELPPPCRDILLHYSEQMMKLGLCLYELMSEALGLKPNHLFDMGCADGLAIQGHYYPSCPQPELTIGSPCHTDNDFITILLQDDIGGLKVLYQDQWTNVPPTPGALIANVGDFLQLITNDKFVSSQHKVVANKVGPRVSVASFFTTGAIETLKVYEPIAELISEDNPAKYRSTTLKEYYSKQVMKLGVSLFEVMAEALGLNRNHLLDMGCADGLGVLGHYYPSCPQPELTIGATNHTDNSFITILLQDHIGGLKVFYQNQWTHVPPIPGAIVVNAGDFLQLITNDKFVSSQHKVVANKVGPRVSVASFFTTGAVETLKVYEPISELLSEDNPAKYRATTVKEYVAYYNAKGLDETSALLHFKI</sequence>
<evidence type="ECO:0000256" key="4">
    <source>
        <dbReference type="ARBA" id="ARBA00023002"/>
    </source>
</evidence>
<dbReference type="Gene3D" id="2.60.120.330">
    <property type="entry name" value="B-lactam Antibiotic, Isopenicillin N Synthase, Chain"/>
    <property type="match status" value="4"/>
</dbReference>
<feature type="domain" description="Fe2OG dioxygenase" evidence="6">
    <location>
        <begin position="533"/>
        <end position="633"/>
    </location>
</feature>
<dbReference type="InterPro" id="IPR027443">
    <property type="entry name" value="IPNS-like_sf"/>
</dbReference>
<dbReference type="SUPFAM" id="SSF51197">
    <property type="entry name" value="Clavaminate synthase-like"/>
    <property type="match status" value="4"/>
</dbReference>
<keyword evidence="5" id="KW-0408">Iron</keyword>
<gene>
    <name evidence="7" type="ORF">M8C21_029161</name>
</gene>
<organism evidence="7 8">
    <name type="scientific">Ambrosia artemisiifolia</name>
    <name type="common">Common ragweed</name>
    <dbReference type="NCBI Taxonomy" id="4212"/>
    <lineage>
        <taxon>Eukaryota</taxon>
        <taxon>Viridiplantae</taxon>
        <taxon>Streptophyta</taxon>
        <taxon>Embryophyta</taxon>
        <taxon>Tracheophyta</taxon>
        <taxon>Spermatophyta</taxon>
        <taxon>Magnoliopsida</taxon>
        <taxon>eudicotyledons</taxon>
        <taxon>Gunneridae</taxon>
        <taxon>Pentapetalae</taxon>
        <taxon>asterids</taxon>
        <taxon>campanulids</taxon>
        <taxon>Asterales</taxon>
        <taxon>Asteraceae</taxon>
        <taxon>Asteroideae</taxon>
        <taxon>Heliantheae alliance</taxon>
        <taxon>Heliantheae</taxon>
        <taxon>Ambrosia</taxon>
    </lineage>
</organism>
<dbReference type="Pfam" id="PF14226">
    <property type="entry name" value="DIOX_N"/>
    <property type="match status" value="3"/>
</dbReference>
<feature type="domain" description="Fe2OG dioxygenase" evidence="6">
    <location>
        <begin position="698"/>
        <end position="798"/>
    </location>
</feature>
<dbReference type="EMBL" id="JAMZMK010000057">
    <property type="protein sequence ID" value="KAI7757785.1"/>
    <property type="molecule type" value="Genomic_DNA"/>
</dbReference>
<dbReference type="GO" id="GO:0016705">
    <property type="term" value="F:oxidoreductase activity, acting on paired donors, with incorporation or reduction of molecular oxygen"/>
    <property type="evidence" value="ECO:0007669"/>
    <property type="project" value="UniProtKB-ARBA"/>
</dbReference>
<protein>
    <recommendedName>
        <fullName evidence="6">Fe2OG dioxygenase domain-containing protein</fullName>
    </recommendedName>
</protein>
<keyword evidence="3" id="KW-0847">Vitamin C</keyword>